<organism evidence="2 3">
    <name type="scientific">Brevibacterium aurantiacum</name>
    <dbReference type="NCBI Taxonomy" id="273384"/>
    <lineage>
        <taxon>Bacteria</taxon>
        <taxon>Bacillati</taxon>
        <taxon>Actinomycetota</taxon>
        <taxon>Actinomycetes</taxon>
        <taxon>Micrococcales</taxon>
        <taxon>Brevibacteriaceae</taxon>
        <taxon>Brevibacterium</taxon>
    </lineage>
</organism>
<evidence type="ECO:0000313" key="3">
    <source>
        <dbReference type="Proteomes" id="UP000316406"/>
    </source>
</evidence>
<dbReference type="SUPFAM" id="SSF52540">
    <property type="entry name" value="P-loop containing nucleoside triphosphate hydrolases"/>
    <property type="match status" value="1"/>
</dbReference>
<sequence>MTGLSLADIGLTPSVTVKGSTTDDQAGQPKKTAEKPLIGPMPIEPGSVFAHALYNVWKGTRTTIIKSPPGAGKSTLVARLAYYLHSELPTLPVTVVTPTNGSGQALITRIAEAFGSDSVVAASSKIMPEAWAERVGFGSALGTGAIAVQTIASAGMSRKNTEKGDGGLYIVDEAYQSSFSDTIAAIDKADQVLFVGDPGQIGPVVTVDTKVFDRAHTPPHIPAPIAFERDPEAVVLSLDHTYRLGQTTTDIIQHFYDFPFDSKRSEKYVEGHAEVETSVVATAPVAHDPDLLDEVCDKVVELLGKKYVQVDDEGNVEDMYLAGRHMAVVVAHNAQRSYVESRLAGLLDLYDSAMITVGTADSLQGGQWPAVVALDPFAGVKAVTDHHSSPGRLCVMLSRHTAHLSFITCEDWKLSIASADVSSSERKAHRKVRRMLINA</sequence>
<gene>
    <name evidence="2" type="ORF">FO013_20935</name>
</gene>
<accession>A0A556C410</accession>
<dbReference type="GO" id="GO:0043139">
    <property type="term" value="F:5'-3' DNA helicase activity"/>
    <property type="evidence" value="ECO:0007669"/>
    <property type="project" value="TreeGrafter"/>
</dbReference>
<evidence type="ECO:0000256" key="1">
    <source>
        <dbReference type="SAM" id="MobiDB-lite"/>
    </source>
</evidence>
<dbReference type="InterPro" id="IPR050534">
    <property type="entry name" value="Coronavir_polyprotein_1ab"/>
</dbReference>
<dbReference type="PANTHER" id="PTHR43788:SF8">
    <property type="entry name" value="DNA-BINDING PROTEIN SMUBP-2"/>
    <property type="match status" value="1"/>
</dbReference>
<dbReference type="PANTHER" id="PTHR43788">
    <property type="entry name" value="DNA2/NAM7 HELICASE FAMILY MEMBER"/>
    <property type="match status" value="1"/>
</dbReference>
<feature type="compositionally biased region" description="Polar residues" evidence="1">
    <location>
        <begin position="15"/>
        <end position="25"/>
    </location>
</feature>
<dbReference type="Pfam" id="PF13604">
    <property type="entry name" value="AAA_30"/>
    <property type="match status" value="1"/>
</dbReference>
<proteinExistence type="predicted"/>
<dbReference type="Proteomes" id="UP000316406">
    <property type="component" value="Unassembled WGS sequence"/>
</dbReference>
<dbReference type="AlphaFoldDB" id="A0A556C410"/>
<keyword evidence="3" id="KW-1185">Reference proteome</keyword>
<reference evidence="2 3" key="1">
    <citation type="submission" date="2019-07" db="EMBL/GenBank/DDBJ databases">
        <title>Draft genome sequence of Brevibacterium aurantiacum XU54 isolated from Xinjiang China.</title>
        <authorList>
            <person name="Xu X."/>
        </authorList>
    </citation>
    <scope>NUCLEOTIDE SEQUENCE [LARGE SCALE GENOMIC DNA]</scope>
    <source>
        <strain evidence="2 3">XU54</strain>
    </source>
</reference>
<evidence type="ECO:0000313" key="2">
    <source>
        <dbReference type="EMBL" id="TSI12141.1"/>
    </source>
</evidence>
<comment type="caution">
    <text evidence="2">The sequence shown here is derived from an EMBL/GenBank/DDBJ whole genome shotgun (WGS) entry which is preliminary data.</text>
</comment>
<dbReference type="OrthoDB" id="9757917at2"/>
<dbReference type="EMBL" id="VLTK01000021">
    <property type="protein sequence ID" value="TSI12141.1"/>
    <property type="molecule type" value="Genomic_DNA"/>
</dbReference>
<feature type="region of interest" description="Disordered" evidence="1">
    <location>
        <begin position="15"/>
        <end position="38"/>
    </location>
</feature>
<dbReference type="Gene3D" id="3.40.50.300">
    <property type="entry name" value="P-loop containing nucleotide triphosphate hydrolases"/>
    <property type="match status" value="2"/>
</dbReference>
<name>A0A556C410_BREAU</name>
<protein>
    <submittedName>
        <fullName evidence="2">AAA family ATPase</fullName>
    </submittedName>
</protein>
<dbReference type="InterPro" id="IPR027417">
    <property type="entry name" value="P-loop_NTPase"/>
</dbReference>